<organism evidence="1 2">
    <name type="scientific">Alicyclobacillus acidocaldarius (strain Tc-4-1)</name>
    <name type="common">Bacillus acidocaldarius</name>
    <dbReference type="NCBI Taxonomy" id="1048834"/>
    <lineage>
        <taxon>Bacteria</taxon>
        <taxon>Bacillati</taxon>
        <taxon>Bacillota</taxon>
        <taxon>Bacilli</taxon>
        <taxon>Bacillales</taxon>
        <taxon>Alicyclobacillaceae</taxon>
        <taxon>Alicyclobacillus</taxon>
    </lineage>
</organism>
<reference evidence="2" key="2">
    <citation type="submission" date="2011-06" db="EMBL/GenBank/DDBJ databases">
        <title>The complete genome sequence of Alicyclobacillus acidocaldarius sp. Tc-4-1.</title>
        <authorList>
            <person name="Chen Y."/>
            <person name="He Y."/>
            <person name="Dong Z."/>
            <person name="Hu S."/>
        </authorList>
    </citation>
    <scope>NUCLEOTIDE SEQUENCE [LARGE SCALE GENOMIC DNA]</scope>
    <source>
        <strain evidence="2">Tc-4-1</strain>
    </source>
</reference>
<dbReference type="AlphaFoldDB" id="F8IJR0"/>
<evidence type="ECO:0000313" key="2">
    <source>
        <dbReference type="Proteomes" id="UP000000292"/>
    </source>
</evidence>
<proteinExistence type="predicted"/>
<gene>
    <name evidence="1" type="ordered locus">TC41_0277</name>
</gene>
<dbReference type="KEGG" id="aad:TC41_0277"/>
<dbReference type="PROSITE" id="PS51257">
    <property type="entry name" value="PROKAR_LIPOPROTEIN"/>
    <property type="match status" value="1"/>
</dbReference>
<dbReference type="Proteomes" id="UP000000292">
    <property type="component" value="Chromosome"/>
</dbReference>
<reference evidence="1 2" key="1">
    <citation type="journal article" date="2011" name="J. Bacteriol.">
        <title>Complete Genome Sequence of Alicyclobacillus acidocaldarius Strain Tc-4-1.</title>
        <authorList>
            <person name="Chen Y."/>
            <person name="He Y."/>
            <person name="Zhang B."/>
            <person name="Yang J."/>
            <person name="Li W."/>
            <person name="Dong Z."/>
            <person name="Hu S."/>
        </authorList>
    </citation>
    <scope>NUCLEOTIDE SEQUENCE [LARGE SCALE GENOMIC DNA]</scope>
    <source>
        <strain evidence="1 2">Tc-4-1</strain>
    </source>
</reference>
<sequence>MLARRASAFGLQISSLACRFASVSSAKLGCESLFQAYPLTSLFASDFSAKLASRAGASAPYSLAVSLHICLLGPCHRA</sequence>
<evidence type="ECO:0000313" key="1">
    <source>
        <dbReference type="EMBL" id="AEJ42249.1"/>
    </source>
</evidence>
<dbReference type="HOGENOM" id="CLU_2614136_0_0_9"/>
<dbReference type="EMBL" id="CP002902">
    <property type="protein sequence ID" value="AEJ42249.1"/>
    <property type="molecule type" value="Genomic_DNA"/>
</dbReference>
<name>F8IJR0_ALIAT</name>
<accession>F8IJR0</accession>
<protein>
    <submittedName>
        <fullName evidence="1">Uncharacterized protein</fullName>
    </submittedName>
</protein>